<evidence type="ECO:0000313" key="1">
    <source>
        <dbReference type="EMBL" id="GGP15656.1"/>
    </source>
</evidence>
<dbReference type="PANTHER" id="PTHR40128">
    <property type="entry name" value="EXPRESSED PROTEIN"/>
    <property type="match status" value="1"/>
</dbReference>
<keyword evidence="2" id="KW-1185">Reference proteome</keyword>
<gene>
    <name evidence="1" type="ORF">GCM10012278_76280</name>
</gene>
<name>A0A918AC59_9ACTN</name>
<comment type="caution">
    <text evidence="1">The sequence shown here is derived from an EMBL/GenBank/DDBJ whole genome shotgun (WGS) entry which is preliminary data.</text>
</comment>
<dbReference type="EMBL" id="BMNK01000019">
    <property type="protein sequence ID" value="GGP15656.1"/>
    <property type="molecule type" value="Genomic_DNA"/>
</dbReference>
<dbReference type="RefSeq" id="WP_189143624.1">
    <property type="nucleotide sequence ID" value="NZ_BMNK01000019.1"/>
</dbReference>
<proteinExistence type="predicted"/>
<accession>A0A918AC59</accession>
<dbReference type="Gene3D" id="2.60.120.620">
    <property type="entry name" value="q2cbj1_9rhob like domain"/>
    <property type="match status" value="1"/>
</dbReference>
<dbReference type="SUPFAM" id="SSF51197">
    <property type="entry name" value="Clavaminate synthase-like"/>
    <property type="match status" value="1"/>
</dbReference>
<keyword evidence="1" id="KW-0223">Dioxygenase</keyword>
<keyword evidence="1" id="KW-0560">Oxidoreductase</keyword>
<reference evidence="1" key="1">
    <citation type="journal article" date="2014" name="Int. J. Syst. Evol. Microbiol.">
        <title>Complete genome sequence of Corynebacterium casei LMG S-19264T (=DSM 44701T), isolated from a smear-ripened cheese.</title>
        <authorList>
            <consortium name="US DOE Joint Genome Institute (JGI-PGF)"/>
            <person name="Walter F."/>
            <person name="Albersmeier A."/>
            <person name="Kalinowski J."/>
            <person name="Ruckert C."/>
        </authorList>
    </citation>
    <scope>NUCLEOTIDE SEQUENCE</scope>
    <source>
        <strain evidence="1">CGMCC 4.7430</strain>
    </source>
</reference>
<protein>
    <submittedName>
        <fullName evidence="1">Phytanoyl-CoA dioxygenase</fullName>
    </submittedName>
</protein>
<reference evidence="1" key="2">
    <citation type="submission" date="2020-09" db="EMBL/GenBank/DDBJ databases">
        <authorList>
            <person name="Sun Q."/>
            <person name="Zhou Y."/>
        </authorList>
    </citation>
    <scope>NUCLEOTIDE SEQUENCE</scope>
    <source>
        <strain evidence="1">CGMCC 4.7430</strain>
    </source>
</reference>
<dbReference type="InterPro" id="IPR008775">
    <property type="entry name" value="Phytyl_CoA_dOase-like"/>
</dbReference>
<dbReference type="PANTHER" id="PTHR40128:SF1">
    <property type="entry name" value="PHYTANOYL-COA HYDROXYLASE"/>
    <property type="match status" value="1"/>
</dbReference>
<dbReference type="Proteomes" id="UP000660745">
    <property type="component" value="Unassembled WGS sequence"/>
</dbReference>
<evidence type="ECO:0000313" key="2">
    <source>
        <dbReference type="Proteomes" id="UP000660745"/>
    </source>
</evidence>
<dbReference type="AlphaFoldDB" id="A0A918AC59"/>
<dbReference type="Pfam" id="PF05721">
    <property type="entry name" value="PhyH"/>
    <property type="match status" value="1"/>
</dbReference>
<dbReference type="GO" id="GO:0016706">
    <property type="term" value="F:2-oxoglutarate-dependent dioxygenase activity"/>
    <property type="evidence" value="ECO:0007669"/>
    <property type="project" value="UniProtKB-ARBA"/>
</dbReference>
<organism evidence="1 2">
    <name type="scientific">Nonomuraea glycinis</name>
    <dbReference type="NCBI Taxonomy" id="2047744"/>
    <lineage>
        <taxon>Bacteria</taxon>
        <taxon>Bacillati</taxon>
        <taxon>Actinomycetota</taxon>
        <taxon>Actinomycetes</taxon>
        <taxon>Streptosporangiales</taxon>
        <taxon>Streptosporangiaceae</taxon>
        <taxon>Nonomuraea</taxon>
    </lineage>
</organism>
<sequence length="287" mass="31759">MSRQAVTSNGVPIPFTPELFAPLADSTPLAGDLLALRRRFRQDGVVLLRGFLDRRKVLDLRGAYLSRFPDGLFAAGSTPEEGIFSGRVPDGLPAHGVRGHPAHAFVRERLFASFADQPVLRRLAEALLGGPVDRLPRAILRHFHAGTLMASRAHTDHAYMTRGSERVLTMWIPVGDCPMEAGGLVYLEGSHREAAERFERARLGSDRAGDPRPISHDLRATAQAVGRRWLWHDYEAGDLTVHSPHLVHASLDTVTDAMRVSVDLRFILRGEKADTRWMKEWAGDDGA</sequence>